<keyword evidence="2" id="KW-0378">Hydrolase</keyword>
<name>A0A5N4WCN7_9GAMM</name>
<organism evidence="2 3">
    <name type="scientific">Acinetobacter tandoii</name>
    <dbReference type="NCBI Taxonomy" id="202954"/>
    <lineage>
        <taxon>Bacteria</taxon>
        <taxon>Pseudomonadati</taxon>
        <taxon>Pseudomonadota</taxon>
        <taxon>Gammaproteobacteria</taxon>
        <taxon>Moraxellales</taxon>
        <taxon>Moraxellaceae</taxon>
        <taxon>Acinetobacter</taxon>
    </lineage>
</organism>
<evidence type="ECO:0000313" key="2">
    <source>
        <dbReference type="EMBL" id="KAB1854974.1"/>
    </source>
</evidence>
<dbReference type="PANTHER" id="PTHR43194">
    <property type="entry name" value="HYDROLASE ALPHA/BETA FOLD FAMILY"/>
    <property type="match status" value="1"/>
</dbReference>
<evidence type="ECO:0000259" key="1">
    <source>
        <dbReference type="Pfam" id="PF00561"/>
    </source>
</evidence>
<dbReference type="InterPro" id="IPR000639">
    <property type="entry name" value="Epox_hydrolase-like"/>
</dbReference>
<dbReference type="PRINTS" id="PR00412">
    <property type="entry name" value="EPOXHYDRLASE"/>
</dbReference>
<dbReference type="SUPFAM" id="SSF53474">
    <property type="entry name" value="alpha/beta-Hydrolases"/>
    <property type="match status" value="1"/>
</dbReference>
<dbReference type="GO" id="GO:0016787">
    <property type="term" value="F:hydrolase activity"/>
    <property type="evidence" value="ECO:0007669"/>
    <property type="project" value="UniProtKB-KW"/>
</dbReference>
<proteinExistence type="predicted"/>
<dbReference type="InterPro" id="IPR029058">
    <property type="entry name" value="AB_hydrolase_fold"/>
</dbReference>
<accession>A0A5N4WCN7</accession>
<dbReference type="Proteomes" id="UP000325788">
    <property type="component" value="Unassembled WGS sequence"/>
</dbReference>
<dbReference type="InterPro" id="IPR050228">
    <property type="entry name" value="Carboxylesterase_BioH"/>
</dbReference>
<dbReference type="PANTHER" id="PTHR43194:SF2">
    <property type="entry name" value="PEROXISOMAL MEMBRANE PROTEIN LPX1"/>
    <property type="match status" value="1"/>
</dbReference>
<dbReference type="EMBL" id="VXLD01000005">
    <property type="protein sequence ID" value="KAB1854974.1"/>
    <property type="molecule type" value="Genomic_DNA"/>
</dbReference>
<feature type="domain" description="AB hydrolase-1" evidence="1">
    <location>
        <begin position="21"/>
        <end position="287"/>
    </location>
</feature>
<sequence length="303" mass="35478">MPYYQMPDQEQLYVREFGQGKPVLVLSGLGMQSWQWLPFLIQNSNQFKFIIPDWRGFGRSKHCRIPEIDAISSHWRDLEALIQQLKYPDFTVIAFSMGATIAMHGMKYGNFKQSINCYLHIDQAPKITVDSHWPYGLLSQQHSNFKKLLAEISLFFSALPPIKSLEDLDPASRQEFIKIWSKFISLQNGHRLSPILWNTALKYDKLQKHLLPLHRLDYLAWYINNYLYHNEDYRESLTELSCPTTFFIGENSILYPSQGQKIIANSVKNAKQVIFERSGHAILINEPFKFQREISRFLLNQSE</sequence>
<evidence type="ECO:0000313" key="3">
    <source>
        <dbReference type="Proteomes" id="UP000325788"/>
    </source>
</evidence>
<dbReference type="Pfam" id="PF00561">
    <property type="entry name" value="Abhydrolase_1"/>
    <property type="match status" value="1"/>
</dbReference>
<dbReference type="InterPro" id="IPR000073">
    <property type="entry name" value="AB_hydrolase_1"/>
</dbReference>
<reference evidence="2 3" key="1">
    <citation type="submission" date="2019-09" db="EMBL/GenBank/DDBJ databases">
        <title>Draft genome sequence of Acinetobacter tandoii W4-4-4 isolated from environmental water sample.</title>
        <authorList>
            <person name="Wee S.K."/>
            <person name="Yan B."/>
            <person name="Mustaffa S.B."/>
            <person name="Yap E.P.H."/>
        </authorList>
    </citation>
    <scope>NUCLEOTIDE SEQUENCE [LARGE SCALE GENOMIC DNA]</scope>
    <source>
        <strain evidence="2 3">W4-4-4</strain>
    </source>
</reference>
<comment type="caution">
    <text evidence="2">The sequence shown here is derived from an EMBL/GenBank/DDBJ whole genome shotgun (WGS) entry which is preliminary data.</text>
</comment>
<protein>
    <submittedName>
        <fullName evidence="2">Alpha/beta hydrolase</fullName>
    </submittedName>
</protein>
<dbReference type="Gene3D" id="3.40.50.1820">
    <property type="entry name" value="alpha/beta hydrolase"/>
    <property type="match status" value="1"/>
</dbReference>
<gene>
    <name evidence="2" type="ORF">F4W09_09100</name>
</gene>
<dbReference type="RefSeq" id="WP_044738438.1">
    <property type="nucleotide sequence ID" value="NZ_JBODRR010000109.1"/>
</dbReference>
<dbReference type="AlphaFoldDB" id="A0A5N4WCN7"/>